<evidence type="ECO:0000313" key="2">
    <source>
        <dbReference type="Proteomes" id="UP000259864"/>
    </source>
</evidence>
<protein>
    <submittedName>
        <fullName evidence="1">Uncharacterized protein</fullName>
    </submittedName>
</protein>
<organism evidence="1 2">
    <name type="scientific">Metamycoplasma alkalescens</name>
    <dbReference type="NCBI Taxonomy" id="45363"/>
    <lineage>
        <taxon>Bacteria</taxon>
        <taxon>Bacillati</taxon>
        <taxon>Mycoplasmatota</taxon>
        <taxon>Mycoplasmoidales</taxon>
        <taxon>Metamycoplasmataceae</taxon>
        <taxon>Metamycoplasma</taxon>
    </lineage>
</organism>
<dbReference type="KEGG" id="mala:NCTC10135_00187"/>
<reference evidence="2" key="1">
    <citation type="submission" date="2018-06" db="EMBL/GenBank/DDBJ databases">
        <authorList>
            <consortium name="Pathogen Informatics"/>
        </authorList>
    </citation>
    <scope>NUCLEOTIDE SEQUENCE [LARGE SCALE GENOMIC DNA]</scope>
    <source>
        <strain evidence="2">NCTC10135</strain>
    </source>
</reference>
<name>A0A3B0P435_9BACT</name>
<evidence type="ECO:0000313" key="1">
    <source>
        <dbReference type="EMBL" id="SYV89695.1"/>
    </source>
</evidence>
<feature type="non-terminal residue" evidence="1">
    <location>
        <position position="31"/>
    </location>
</feature>
<dbReference type="EMBL" id="LS991949">
    <property type="protein sequence ID" value="SYV89695.1"/>
    <property type="molecule type" value="Genomic_DNA"/>
</dbReference>
<dbReference type="AlphaFoldDB" id="A0A3B0P435"/>
<gene>
    <name evidence="1" type="ORF">NCTC10135_00187</name>
</gene>
<accession>A0A3B0P435</accession>
<dbReference type="Proteomes" id="UP000259864">
    <property type="component" value="Chromosome 1"/>
</dbReference>
<proteinExistence type="predicted"/>
<sequence length="31" mass="3736">MFNFKDAKFKKYYNTSVIATEYIETAKKGLW</sequence>